<dbReference type="SMART" id="SM00530">
    <property type="entry name" value="HTH_XRE"/>
    <property type="match status" value="1"/>
</dbReference>
<dbReference type="EMBL" id="VTIK01000001">
    <property type="protein sequence ID" value="TYU56874.1"/>
    <property type="molecule type" value="Genomic_DNA"/>
</dbReference>
<dbReference type="InterPro" id="IPR010982">
    <property type="entry name" value="Lambda_DNA-bd_dom_sf"/>
</dbReference>
<dbReference type="Proteomes" id="UP000322220">
    <property type="component" value="Unassembled WGS sequence"/>
</dbReference>
<protein>
    <submittedName>
        <fullName evidence="2">Helix-turn-helix transcriptional regulator</fullName>
    </submittedName>
</protein>
<evidence type="ECO:0000259" key="1">
    <source>
        <dbReference type="PROSITE" id="PS50943"/>
    </source>
</evidence>
<gene>
    <name evidence="2" type="ORF">FZW98_01115</name>
</gene>
<dbReference type="InterPro" id="IPR001387">
    <property type="entry name" value="Cro/C1-type_HTH"/>
</dbReference>
<dbReference type="Gene3D" id="1.10.260.40">
    <property type="entry name" value="lambda repressor-like DNA-binding domains"/>
    <property type="match status" value="1"/>
</dbReference>
<feature type="domain" description="HTH cro/C1-type" evidence="1">
    <location>
        <begin position="7"/>
        <end position="51"/>
    </location>
</feature>
<dbReference type="Pfam" id="PF01381">
    <property type="entry name" value="HTH_3"/>
    <property type="match status" value="1"/>
</dbReference>
<dbReference type="CDD" id="cd00093">
    <property type="entry name" value="HTH_XRE"/>
    <property type="match status" value="1"/>
</dbReference>
<comment type="caution">
    <text evidence="2">The sequence shown here is derived from an EMBL/GenBank/DDBJ whole genome shotgun (WGS) entry which is preliminary data.</text>
</comment>
<sequence length="167" mass="18712">MEKTGTTQKALAKAVGTRPQSISYYTIGKTQPSPYILVGIARYFDVSVDYLLTGLSSNNVDIHNELGLSEKAIEKLKSANGVDAVDGLPQIIDTLNDLLSDSDFYNFLDDLNFKTSVIKSYKDHPEKNQTLLGNFDIEGYYIWDLQIYVQGFVKNMLVKNGMEIENN</sequence>
<evidence type="ECO:0000313" key="2">
    <source>
        <dbReference type="EMBL" id="TYU56874.1"/>
    </source>
</evidence>
<reference evidence="2 3" key="1">
    <citation type="submission" date="2019-08" db="EMBL/GenBank/DDBJ databases">
        <title>Soil Listeria distribution.</title>
        <authorList>
            <person name="Liao J."/>
        </authorList>
    </citation>
    <scope>NUCLEOTIDE SEQUENCE [LARGE SCALE GENOMIC DNA]</scope>
    <source>
        <strain evidence="2 3">IN-RH-2-BL1</strain>
    </source>
</reference>
<dbReference type="SUPFAM" id="SSF47413">
    <property type="entry name" value="lambda repressor-like DNA-binding domains"/>
    <property type="match status" value="1"/>
</dbReference>
<name>A0AB74NG89_LISMN</name>
<proteinExistence type="predicted"/>
<dbReference type="AlphaFoldDB" id="A0AB74NG89"/>
<accession>A0AB74NG89</accession>
<organism evidence="2 3">
    <name type="scientific">Listeria monocytogenes</name>
    <dbReference type="NCBI Taxonomy" id="1639"/>
    <lineage>
        <taxon>Bacteria</taxon>
        <taxon>Bacillati</taxon>
        <taxon>Bacillota</taxon>
        <taxon>Bacilli</taxon>
        <taxon>Bacillales</taxon>
        <taxon>Listeriaceae</taxon>
        <taxon>Listeria</taxon>
    </lineage>
</organism>
<dbReference type="PROSITE" id="PS50943">
    <property type="entry name" value="HTH_CROC1"/>
    <property type="match status" value="1"/>
</dbReference>
<evidence type="ECO:0000313" key="3">
    <source>
        <dbReference type="Proteomes" id="UP000322220"/>
    </source>
</evidence>
<dbReference type="GO" id="GO:0003677">
    <property type="term" value="F:DNA binding"/>
    <property type="evidence" value="ECO:0007669"/>
    <property type="project" value="InterPro"/>
</dbReference>